<dbReference type="AlphaFoldDB" id="A0A7C8FV82"/>
<reference evidence="1 2" key="1">
    <citation type="submission" date="2019-09" db="EMBL/GenBank/DDBJ databases">
        <title>Whole genome shotgun sequencing (WGS) of Ellagibacter isourolithinifaciens DSM 104140(T) and Adlercreutzia muris DSM 29508(T).</title>
        <authorList>
            <person name="Stoll D.A."/>
            <person name="Danylec N."/>
            <person name="Huch M."/>
        </authorList>
    </citation>
    <scope>NUCLEOTIDE SEQUENCE [LARGE SCALE GENOMIC DNA]</scope>
    <source>
        <strain evidence="1 2">DSM 29508</strain>
    </source>
</reference>
<name>A0A7C8FV82_9ACTN</name>
<evidence type="ECO:0000313" key="2">
    <source>
        <dbReference type="Proteomes" id="UP000479639"/>
    </source>
</evidence>
<proteinExistence type="predicted"/>
<evidence type="ECO:0000313" key="1">
    <source>
        <dbReference type="EMBL" id="KAB1645366.1"/>
    </source>
</evidence>
<keyword evidence="2" id="KW-1185">Reference proteome</keyword>
<dbReference type="Proteomes" id="UP000479639">
    <property type="component" value="Unassembled WGS sequence"/>
</dbReference>
<gene>
    <name evidence="1" type="ORF">F8D48_07905</name>
</gene>
<sequence length="49" mass="5339">MAGVIGKHGAPEERMSANYRRYGSFSAYLRNGLRLTDKAGARLKVLAGK</sequence>
<organism evidence="1 2">
    <name type="scientific">Adlercreutzia muris</name>
    <dbReference type="NCBI Taxonomy" id="1796610"/>
    <lineage>
        <taxon>Bacteria</taxon>
        <taxon>Bacillati</taxon>
        <taxon>Actinomycetota</taxon>
        <taxon>Coriobacteriia</taxon>
        <taxon>Eggerthellales</taxon>
        <taxon>Eggerthellaceae</taxon>
        <taxon>Adlercreutzia</taxon>
    </lineage>
</organism>
<accession>A0A7C8FV82</accession>
<comment type="caution">
    <text evidence="1">The sequence shown here is derived from an EMBL/GenBank/DDBJ whole genome shotgun (WGS) entry which is preliminary data.</text>
</comment>
<dbReference type="RefSeq" id="WP_151431016.1">
    <property type="nucleotide sequence ID" value="NZ_JAOTNR010000002.1"/>
</dbReference>
<protein>
    <submittedName>
        <fullName evidence="1">Tyrosine-protein phosphatase</fullName>
    </submittedName>
</protein>
<dbReference type="EMBL" id="WAJS01000023">
    <property type="protein sequence ID" value="KAB1645366.1"/>
    <property type="molecule type" value="Genomic_DNA"/>
</dbReference>